<dbReference type="InterPro" id="IPR002559">
    <property type="entry name" value="Transposase_11"/>
</dbReference>
<dbReference type="EMBL" id="AP009380">
    <property type="protein sequence ID" value="BAG33527.1"/>
    <property type="molecule type" value="Genomic_DNA"/>
</dbReference>
<dbReference type="GO" id="GO:0004803">
    <property type="term" value="F:transposase activity"/>
    <property type="evidence" value="ECO:0007669"/>
    <property type="project" value="InterPro"/>
</dbReference>
<dbReference type="Proteomes" id="UP000008842">
    <property type="component" value="Chromosome"/>
</dbReference>
<accession>B2RJI2</accession>
<proteinExistence type="predicted"/>
<dbReference type="GO" id="GO:0006313">
    <property type="term" value="P:DNA transposition"/>
    <property type="evidence" value="ECO:0007669"/>
    <property type="project" value="InterPro"/>
</dbReference>
<name>B2RJI2_PORG3</name>
<dbReference type="HOGENOM" id="CLU_049873_2_1_10"/>
<dbReference type="PANTHER" id="PTHR35604">
    <property type="entry name" value="TRANSPOSASE INSH FOR INSERTION SEQUENCE ELEMENT IS5A-RELATED"/>
    <property type="match status" value="1"/>
</dbReference>
<evidence type="ECO:0000313" key="2">
    <source>
        <dbReference type="EMBL" id="BAG33527.1"/>
    </source>
</evidence>
<reference evidence="2 3" key="1">
    <citation type="journal article" date="2008" name="DNA Res.">
        <title>Determination of the genome sequence of Porphyromonas gingivalis strain ATCC 33277 and genomic comparison with strain W83 revealed extensive genome rearrangements in P. gingivalis.</title>
        <authorList>
            <person name="Naito M."/>
            <person name="Hirakawa H."/>
            <person name="Yamashita A."/>
            <person name="Ohara N."/>
            <person name="Shoji M."/>
            <person name="Yukitake H."/>
            <person name="Nakayama K."/>
            <person name="Toh H."/>
            <person name="Yoshimura F."/>
            <person name="Kuhara S."/>
            <person name="Hattori M."/>
            <person name="Hayashi T."/>
            <person name="Nakayama K."/>
        </authorList>
    </citation>
    <scope>NUCLEOTIDE SEQUENCE [LARGE SCALE GENOMIC DNA]</scope>
    <source>
        <strain evidence="3">ATCC 33277 / DSM 20709 / CIP 103683 / JCM 12257 / NCTC 11834 / 2561</strain>
    </source>
</reference>
<evidence type="ECO:0000259" key="1">
    <source>
        <dbReference type="Pfam" id="PF01609"/>
    </source>
</evidence>
<dbReference type="AlphaFoldDB" id="B2RJI2"/>
<dbReference type="PANTHER" id="PTHR35604:SF2">
    <property type="entry name" value="TRANSPOSASE INSH FOR INSERTION SEQUENCE ELEMENT IS5A-RELATED"/>
    <property type="match status" value="1"/>
</dbReference>
<feature type="domain" description="Transposase IS4-like" evidence="1">
    <location>
        <begin position="66"/>
        <end position="217"/>
    </location>
</feature>
<dbReference type="GO" id="GO:0003677">
    <property type="term" value="F:DNA binding"/>
    <property type="evidence" value="ECO:0007669"/>
    <property type="project" value="InterPro"/>
</dbReference>
<protein>
    <submittedName>
        <fullName evidence="2">Partial transposase in ISPg1</fullName>
    </submittedName>
</protein>
<dbReference type="KEGG" id="pgn:PGN_1008"/>
<gene>
    <name evidence="2" type="ordered locus">PGN_1008</name>
</gene>
<organism evidence="2 3">
    <name type="scientific">Porphyromonas gingivalis (strain ATCC 33277 / DSM 20709 / CIP 103683 / JCM 12257 / NCTC 11834 / 2561)</name>
    <dbReference type="NCBI Taxonomy" id="431947"/>
    <lineage>
        <taxon>Bacteria</taxon>
        <taxon>Pseudomonadati</taxon>
        <taxon>Bacteroidota</taxon>
        <taxon>Bacteroidia</taxon>
        <taxon>Bacteroidales</taxon>
        <taxon>Porphyromonadaceae</taxon>
        <taxon>Porphyromonas</taxon>
    </lineage>
</organism>
<dbReference type="eggNOG" id="COG3039">
    <property type="taxonomic scope" value="Bacteria"/>
</dbReference>
<dbReference type="Pfam" id="PF01609">
    <property type="entry name" value="DDE_Tnp_1"/>
    <property type="match status" value="1"/>
</dbReference>
<evidence type="ECO:0000313" key="3">
    <source>
        <dbReference type="Proteomes" id="UP000008842"/>
    </source>
</evidence>
<sequence length="230" mass="26561">MAFYLHLKPNDLEAAPSSRSLCSRRITKEYDLQLLVIFMVCSLRSNWREEKEAEEDYQKQVVRQRKGTDEEARWVCKQKRYHYGYKKHCLTNVQGIVQKVITTAANRSDTKEFIPLLQGANIPQGTAVLADKGYACGENRSYLQTHHLQDGIMHKAQRNRALTEEEKQRNKAIGPIRSTIERTFGSIRRWFHGGRCRYRGLAKTHTQNILESIAFNLYRTPGIIMSSSVG</sequence>